<evidence type="ECO:0000256" key="5">
    <source>
        <dbReference type="ARBA" id="ARBA00023002"/>
    </source>
</evidence>
<comment type="caution">
    <text evidence="7">The sequence shown here is derived from an EMBL/GenBank/DDBJ whole genome shotgun (WGS) entry which is preliminary data.</text>
</comment>
<feature type="domain" description="NADH:flavin oxidoreductase/NADH oxidase N-terminal" evidence="6">
    <location>
        <begin position="4"/>
        <end position="338"/>
    </location>
</feature>
<dbReference type="InterPro" id="IPR001155">
    <property type="entry name" value="OxRdtase_FMN_N"/>
</dbReference>
<dbReference type="Gene3D" id="3.20.20.70">
    <property type="entry name" value="Aldolase class I"/>
    <property type="match status" value="1"/>
</dbReference>
<accession>A0ABS5TYB8</accession>
<evidence type="ECO:0000313" key="8">
    <source>
        <dbReference type="Proteomes" id="UP000722125"/>
    </source>
</evidence>
<gene>
    <name evidence="7" type="ORF">KIN34_07575</name>
</gene>
<protein>
    <submittedName>
        <fullName evidence="7">NADH:flavin oxidoreductase/NADH oxidase</fullName>
    </submittedName>
</protein>
<dbReference type="PANTHER" id="PTHR43303:SF4">
    <property type="entry name" value="NADPH DEHYDROGENASE C23G7.10C-RELATED"/>
    <property type="match status" value="1"/>
</dbReference>
<dbReference type="RefSeq" id="WP_214348794.1">
    <property type="nucleotide sequence ID" value="NZ_JAHBOH010000001.1"/>
</dbReference>
<evidence type="ECO:0000259" key="6">
    <source>
        <dbReference type="Pfam" id="PF00724"/>
    </source>
</evidence>
<dbReference type="EMBL" id="JAHBOH010000001">
    <property type="protein sequence ID" value="MBT0994143.1"/>
    <property type="molecule type" value="Genomic_DNA"/>
</dbReference>
<keyword evidence="8" id="KW-1185">Reference proteome</keyword>
<proteinExistence type="predicted"/>
<evidence type="ECO:0000313" key="7">
    <source>
        <dbReference type="EMBL" id="MBT0994143.1"/>
    </source>
</evidence>
<dbReference type="Pfam" id="PF00724">
    <property type="entry name" value="Oxidored_FMN"/>
    <property type="match status" value="1"/>
</dbReference>
<keyword evidence="4" id="KW-0521">NADP</keyword>
<dbReference type="Proteomes" id="UP000722125">
    <property type="component" value="Unassembled WGS sequence"/>
</dbReference>
<dbReference type="InterPro" id="IPR013785">
    <property type="entry name" value="Aldolase_TIM"/>
</dbReference>
<dbReference type="CDD" id="cd02932">
    <property type="entry name" value="OYE_YqiM_FMN"/>
    <property type="match status" value="1"/>
</dbReference>
<keyword evidence="3" id="KW-0288">FMN</keyword>
<organism evidence="7 8">
    <name type="scientific">Cellulomonas fulva</name>
    <dbReference type="NCBI Taxonomy" id="2835530"/>
    <lineage>
        <taxon>Bacteria</taxon>
        <taxon>Bacillati</taxon>
        <taxon>Actinomycetota</taxon>
        <taxon>Actinomycetes</taxon>
        <taxon>Micrococcales</taxon>
        <taxon>Cellulomonadaceae</taxon>
        <taxon>Cellulomonas</taxon>
    </lineage>
</organism>
<evidence type="ECO:0000256" key="4">
    <source>
        <dbReference type="ARBA" id="ARBA00022857"/>
    </source>
</evidence>
<dbReference type="SUPFAM" id="SSF51395">
    <property type="entry name" value="FMN-linked oxidoreductases"/>
    <property type="match status" value="1"/>
</dbReference>
<name>A0ABS5TYB8_9CELL</name>
<keyword evidence="2" id="KW-0285">Flavoprotein</keyword>
<comment type="cofactor">
    <cofactor evidence="1">
        <name>FMN</name>
        <dbReference type="ChEBI" id="CHEBI:58210"/>
    </cofactor>
</comment>
<evidence type="ECO:0000256" key="2">
    <source>
        <dbReference type="ARBA" id="ARBA00022630"/>
    </source>
</evidence>
<evidence type="ECO:0000256" key="3">
    <source>
        <dbReference type="ARBA" id="ARBA00022643"/>
    </source>
</evidence>
<dbReference type="InterPro" id="IPR044152">
    <property type="entry name" value="YqjM-like"/>
</dbReference>
<keyword evidence="5" id="KW-0560">Oxidoreductase</keyword>
<evidence type="ECO:0000256" key="1">
    <source>
        <dbReference type="ARBA" id="ARBA00001917"/>
    </source>
</evidence>
<dbReference type="PANTHER" id="PTHR43303">
    <property type="entry name" value="NADPH DEHYDROGENASE C23G7.10C-RELATED"/>
    <property type="match status" value="1"/>
</dbReference>
<reference evidence="7 8" key="1">
    <citation type="submission" date="2021-05" db="EMBL/GenBank/DDBJ databases">
        <title>Description of Cellulomonas sp. DKR-3 sp. nov.</title>
        <authorList>
            <person name="Dahal R.H."/>
            <person name="Chaudhary D.K."/>
        </authorList>
    </citation>
    <scope>NUCLEOTIDE SEQUENCE [LARGE SCALE GENOMIC DNA]</scope>
    <source>
        <strain evidence="7 8">DKR-3</strain>
    </source>
</reference>
<sequence length="375" mass="39509">MTHLFSPLTLRGTTFTNRAWLAPMCQYSSVDGMVDDWHLVHLGARASGGFGLLLTEATAVVPEGRISPQDAGLWSDEHAAAWRRVTDFVHARGTRIGVQLAHAGRKASVHRPFASATGSVPAAQGGWATVGPSPVPFPELAVPAALTRAQVAAVPAAFAQAARRSVTAGFDVVEVHAAHGYLLHQFLSPLSNQRSDEYGGSLENRARLLVETVDAVRAAWPDDRPLLVRVSATDWTEGGLEVDDVAEVVRTLVGHGVDLVDVSTGGNALAPIPVAPGYQVPAARRVREVSGMPVAAVGLLDSPALAEQVLAEGSADAVLVGRGALRDPHWALRAAHELGVRLGELPVTPEPAAAVPLERVTGTGYQPQYVRGAFR</sequence>